<comment type="similarity">
    <text evidence="1">Belongs to the Lgt family.</text>
</comment>
<evidence type="ECO:0000256" key="3">
    <source>
        <dbReference type="ARBA" id="ARBA00022679"/>
    </source>
</evidence>
<evidence type="ECO:0000256" key="5">
    <source>
        <dbReference type="ARBA" id="ARBA00022989"/>
    </source>
</evidence>
<keyword evidence="5 7" id="KW-1133">Transmembrane helix</keyword>
<dbReference type="EC" id="2.-.-.-" evidence="8"/>
<evidence type="ECO:0000256" key="2">
    <source>
        <dbReference type="ARBA" id="ARBA00022475"/>
    </source>
</evidence>
<gene>
    <name evidence="8" type="ORF">JOC47_001307</name>
</gene>
<comment type="caution">
    <text evidence="8">The sequence shown here is derived from an EMBL/GenBank/DDBJ whole genome shotgun (WGS) entry which is preliminary data.</text>
</comment>
<evidence type="ECO:0000256" key="6">
    <source>
        <dbReference type="ARBA" id="ARBA00023136"/>
    </source>
</evidence>
<dbReference type="Pfam" id="PF01790">
    <property type="entry name" value="LGT"/>
    <property type="match status" value="1"/>
</dbReference>
<dbReference type="Proteomes" id="UP000774000">
    <property type="component" value="Unassembled WGS sequence"/>
</dbReference>
<protein>
    <submittedName>
        <fullName evidence="8">Phosphatidylglycerol:prolipoprotein diacylglycerol transferase</fullName>
        <ecNumber evidence="8">2.-.-.-</ecNumber>
    </submittedName>
</protein>
<evidence type="ECO:0000313" key="8">
    <source>
        <dbReference type="EMBL" id="MBM7556464.1"/>
    </source>
</evidence>
<dbReference type="GO" id="GO:0008961">
    <property type="term" value="F:phosphatidylglycerol-prolipoprotein diacylglyceryl transferase activity"/>
    <property type="evidence" value="ECO:0007669"/>
    <property type="project" value="InterPro"/>
</dbReference>
<dbReference type="GO" id="GO:0005886">
    <property type="term" value="C:plasma membrane"/>
    <property type="evidence" value="ECO:0007669"/>
    <property type="project" value="InterPro"/>
</dbReference>
<organism evidence="8 9">
    <name type="scientific">Halanaerobacter jeridensis</name>
    <dbReference type="NCBI Taxonomy" id="706427"/>
    <lineage>
        <taxon>Bacteria</taxon>
        <taxon>Bacillati</taxon>
        <taxon>Bacillota</taxon>
        <taxon>Clostridia</taxon>
        <taxon>Halanaerobiales</taxon>
        <taxon>Halobacteroidaceae</taxon>
        <taxon>Halanaerobacter</taxon>
    </lineage>
</organism>
<feature type="transmembrane region" description="Helical" evidence="7">
    <location>
        <begin position="140"/>
        <end position="161"/>
    </location>
</feature>
<keyword evidence="4 7" id="KW-0812">Transmembrane</keyword>
<sequence>MDPYLIEYKSLALSWFLFLTLIAGVIANFISKFQLQDILSQEEREDLNFYVIIFAVIGSRLLYVLLNWPFYQKNLLATFELSHLTLNLTGALLGGVVIVFYFSWQNNKDFWQLSSRYTSIITVALMIGSWTYYFEGQLNFLVTLLLSLWWAFIAAVQFLILDYKDSKKSILTLFVIAYGIVRIFI</sequence>
<evidence type="ECO:0000256" key="7">
    <source>
        <dbReference type="SAM" id="Phobius"/>
    </source>
</evidence>
<feature type="transmembrane region" description="Helical" evidence="7">
    <location>
        <begin position="47"/>
        <end position="66"/>
    </location>
</feature>
<reference evidence="8" key="1">
    <citation type="submission" date="2021-01" db="EMBL/GenBank/DDBJ databases">
        <title>Genomic Encyclopedia of Type Strains, Phase IV (KMG-IV): sequencing the most valuable type-strain genomes for metagenomic binning, comparative biology and taxonomic classification.</title>
        <authorList>
            <person name="Goeker M."/>
        </authorList>
    </citation>
    <scope>NUCLEOTIDE SEQUENCE</scope>
    <source>
        <strain evidence="8">DSM 23230</strain>
    </source>
</reference>
<dbReference type="RefSeq" id="WP_204701238.1">
    <property type="nucleotide sequence ID" value="NZ_JAFBDQ010000005.1"/>
</dbReference>
<proteinExistence type="inferred from homology"/>
<keyword evidence="6 7" id="KW-0472">Membrane</keyword>
<feature type="transmembrane region" description="Helical" evidence="7">
    <location>
        <begin position="12"/>
        <end position="35"/>
    </location>
</feature>
<evidence type="ECO:0000256" key="4">
    <source>
        <dbReference type="ARBA" id="ARBA00022692"/>
    </source>
</evidence>
<keyword evidence="3 8" id="KW-0808">Transferase</keyword>
<dbReference type="PANTHER" id="PTHR30589">
    <property type="entry name" value="PROLIPOPROTEIN DIACYLGLYCERYL TRANSFERASE"/>
    <property type="match status" value="1"/>
</dbReference>
<accession>A0A939BQL5</accession>
<dbReference type="InterPro" id="IPR001640">
    <property type="entry name" value="Lgt"/>
</dbReference>
<dbReference type="EMBL" id="JAFBDQ010000005">
    <property type="protein sequence ID" value="MBM7556464.1"/>
    <property type="molecule type" value="Genomic_DNA"/>
</dbReference>
<evidence type="ECO:0000256" key="1">
    <source>
        <dbReference type="ARBA" id="ARBA00007150"/>
    </source>
</evidence>
<feature type="transmembrane region" description="Helical" evidence="7">
    <location>
        <begin position="86"/>
        <end position="104"/>
    </location>
</feature>
<dbReference type="AlphaFoldDB" id="A0A939BQL5"/>
<evidence type="ECO:0000313" key="9">
    <source>
        <dbReference type="Proteomes" id="UP000774000"/>
    </source>
</evidence>
<keyword evidence="2" id="KW-1003">Cell membrane</keyword>
<name>A0A939BQL5_9FIRM</name>
<feature type="transmembrane region" description="Helical" evidence="7">
    <location>
        <begin position="116"/>
        <end position="134"/>
    </location>
</feature>
<keyword evidence="9" id="KW-1185">Reference proteome</keyword>
<dbReference type="GO" id="GO:0042158">
    <property type="term" value="P:lipoprotein biosynthetic process"/>
    <property type="evidence" value="ECO:0007669"/>
    <property type="project" value="InterPro"/>
</dbReference>
<dbReference type="PANTHER" id="PTHR30589:SF0">
    <property type="entry name" value="PHOSPHATIDYLGLYCEROL--PROLIPOPROTEIN DIACYLGLYCERYL TRANSFERASE"/>
    <property type="match status" value="1"/>
</dbReference>